<evidence type="ECO:0000259" key="8">
    <source>
        <dbReference type="Pfam" id="PF20684"/>
    </source>
</evidence>
<evidence type="ECO:0000256" key="5">
    <source>
        <dbReference type="ARBA" id="ARBA00038359"/>
    </source>
</evidence>
<evidence type="ECO:0000313" key="10">
    <source>
        <dbReference type="Proteomes" id="UP000664203"/>
    </source>
</evidence>
<dbReference type="PANTHER" id="PTHR33048">
    <property type="entry name" value="PTH11-LIKE INTEGRAL MEMBRANE PROTEIN (AFU_ORTHOLOGUE AFUA_5G11245)"/>
    <property type="match status" value="1"/>
</dbReference>
<organism evidence="9 10">
    <name type="scientific">Alectoria fallacina</name>
    <dbReference type="NCBI Taxonomy" id="1903189"/>
    <lineage>
        <taxon>Eukaryota</taxon>
        <taxon>Fungi</taxon>
        <taxon>Dikarya</taxon>
        <taxon>Ascomycota</taxon>
        <taxon>Pezizomycotina</taxon>
        <taxon>Lecanoromycetes</taxon>
        <taxon>OSLEUM clade</taxon>
        <taxon>Lecanoromycetidae</taxon>
        <taxon>Lecanorales</taxon>
        <taxon>Lecanorineae</taxon>
        <taxon>Parmeliaceae</taxon>
        <taxon>Alectoria</taxon>
    </lineage>
</organism>
<evidence type="ECO:0000256" key="6">
    <source>
        <dbReference type="SAM" id="MobiDB-lite"/>
    </source>
</evidence>
<dbReference type="GO" id="GO:0016020">
    <property type="term" value="C:membrane"/>
    <property type="evidence" value="ECO:0007669"/>
    <property type="project" value="UniProtKB-SubCell"/>
</dbReference>
<evidence type="ECO:0000256" key="1">
    <source>
        <dbReference type="ARBA" id="ARBA00004141"/>
    </source>
</evidence>
<comment type="similarity">
    <text evidence="5">Belongs to the SAT4 family.</text>
</comment>
<evidence type="ECO:0000256" key="4">
    <source>
        <dbReference type="ARBA" id="ARBA00023136"/>
    </source>
</evidence>
<dbReference type="EMBL" id="CAJPDR010000022">
    <property type="protein sequence ID" value="CAF9907637.1"/>
    <property type="molecule type" value="Genomic_DNA"/>
</dbReference>
<keyword evidence="10" id="KW-1185">Reference proteome</keyword>
<comment type="subcellular location">
    <subcellularLocation>
        <location evidence="1">Membrane</location>
        <topology evidence="1">Multi-pass membrane protein</topology>
    </subcellularLocation>
</comment>
<feature type="domain" description="Rhodopsin" evidence="8">
    <location>
        <begin position="109"/>
        <end position="239"/>
    </location>
</feature>
<dbReference type="AlphaFoldDB" id="A0A8H3EP50"/>
<dbReference type="OrthoDB" id="5417844at2759"/>
<feature type="transmembrane region" description="Helical" evidence="7">
    <location>
        <begin position="20"/>
        <end position="42"/>
    </location>
</feature>
<evidence type="ECO:0000256" key="3">
    <source>
        <dbReference type="ARBA" id="ARBA00022989"/>
    </source>
</evidence>
<reference evidence="9" key="1">
    <citation type="submission" date="2021-03" db="EMBL/GenBank/DDBJ databases">
        <authorList>
            <person name="Tagirdzhanova G."/>
        </authorList>
    </citation>
    <scope>NUCLEOTIDE SEQUENCE</scope>
</reference>
<proteinExistence type="inferred from homology"/>
<sequence>MSSTIPVPPGLNIHESRQPQLYAALIITYASSVMAVFLRLWARRLMKSRVLLDDWLISAALLVATGFAATAFVWLSQGFGRHFQVLGQDYATDFFKNNFASEILYTLVICLITVSIAQCDPVSGYWNRTIPAKCAVNDTAFYVGVAIPNILTDAALLSLPMPYVWQLHRTKSQRIALSGIFMLGGLVTIISIVRLTTIVHVDLKSPDLDFNFAYGGIWTTIESNVAIVSACLPSLRPILCLIIYNDPNPSAWGRKGHGSGRGLKPSHPSASIQSHGGSPGEMNSHHKFIALSDEAHGFSDAGQPPARLPSGMKDVHCHEDIEMFPSRTPAVGEINVRSDVEVNWARSY</sequence>
<evidence type="ECO:0000256" key="2">
    <source>
        <dbReference type="ARBA" id="ARBA00022692"/>
    </source>
</evidence>
<evidence type="ECO:0000256" key="7">
    <source>
        <dbReference type="SAM" id="Phobius"/>
    </source>
</evidence>
<keyword evidence="3 7" id="KW-1133">Transmembrane helix</keyword>
<dbReference type="PANTHER" id="PTHR33048:SF47">
    <property type="entry name" value="INTEGRAL MEMBRANE PROTEIN-RELATED"/>
    <property type="match status" value="1"/>
</dbReference>
<keyword evidence="2 7" id="KW-0812">Transmembrane</keyword>
<gene>
    <name evidence="9" type="ORF">ALECFALPRED_003559</name>
</gene>
<dbReference type="InterPro" id="IPR052337">
    <property type="entry name" value="SAT4-like"/>
</dbReference>
<feature type="transmembrane region" description="Helical" evidence="7">
    <location>
        <begin position="54"/>
        <end position="75"/>
    </location>
</feature>
<name>A0A8H3EP50_9LECA</name>
<comment type="caution">
    <text evidence="9">The sequence shown here is derived from an EMBL/GenBank/DDBJ whole genome shotgun (WGS) entry which is preliminary data.</text>
</comment>
<feature type="region of interest" description="Disordered" evidence="6">
    <location>
        <begin position="254"/>
        <end position="284"/>
    </location>
</feature>
<accession>A0A8H3EP50</accession>
<keyword evidence="4 7" id="KW-0472">Membrane</keyword>
<dbReference type="Pfam" id="PF20684">
    <property type="entry name" value="Fung_rhodopsin"/>
    <property type="match status" value="1"/>
</dbReference>
<evidence type="ECO:0000313" key="9">
    <source>
        <dbReference type="EMBL" id="CAF9907637.1"/>
    </source>
</evidence>
<dbReference type="Proteomes" id="UP000664203">
    <property type="component" value="Unassembled WGS sequence"/>
</dbReference>
<protein>
    <recommendedName>
        <fullName evidence="8">Rhodopsin domain-containing protein</fullName>
    </recommendedName>
</protein>
<feature type="transmembrane region" description="Helical" evidence="7">
    <location>
        <begin position="175"/>
        <end position="195"/>
    </location>
</feature>
<feature type="transmembrane region" description="Helical" evidence="7">
    <location>
        <begin position="103"/>
        <end position="119"/>
    </location>
</feature>
<dbReference type="InterPro" id="IPR049326">
    <property type="entry name" value="Rhodopsin_dom_fungi"/>
</dbReference>